<feature type="transmembrane region" description="Helical" evidence="1">
    <location>
        <begin position="216"/>
        <end position="237"/>
    </location>
</feature>
<feature type="transmembrane region" description="Helical" evidence="1">
    <location>
        <begin position="325"/>
        <end position="346"/>
    </location>
</feature>
<name>A0ABU9XGV6_9BACI</name>
<keyword evidence="1" id="KW-0812">Transmembrane</keyword>
<feature type="transmembrane region" description="Helical" evidence="1">
    <location>
        <begin position="373"/>
        <end position="392"/>
    </location>
</feature>
<evidence type="ECO:0000313" key="3">
    <source>
        <dbReference type="Proteomes" id="UP001444625"/>
    </source>
</evidence>
<sequence>MINEESILELHPLSSRPEGDEEILIGRMDTGDYIVLPSVARIVIDELNSGKTIREADQSIEEKLGEKVDVSSFIEDVLQEYGFIYKIDGNIISDRVSNKRIFPFFTDGVSKFFFNRYTLSGFLICFVIAILICILNHTYVPVYSDIFFSESYTTSLIGTTIASWTFLFLHEIAHLMAARSSGMDSRFSISHRLVFLVVETDMSNIVLLDKRYRYKALLAGLALDGFFLGIGIFIISLNDWFSFGFPVYLTGIIRMLNVVLVLRMAFQFLFFMKTDIYYVFTNLFNCRNLLHNTRLYVYQIIPKLKTRLEEEWKLVDEHEKKIVKWYAYFFILGSVLAVYLFAMYILPQTFTIISGTIQNITKYSITTAPFWDGIILIVMMLIPLVLLCYSWLRSYRTRKLQNA</sequence>
<keyword evidence="1" id="KW-0472">Membrane</keyword>
<dbReference type="RefSeq" id="WP_345824980.1">
    <property type="nucleotide sequence ID" value="NZ_JBDIML010000003.1"/>
</dbReference>
<gene>
    <name evidence="2" type="ORF">ABC228_09920</name>
</gene>
<organism evidence="2 3">
    <name type="scientific">Ornithinibacillus xuwenensis</name>
    <dbReference type="NCBI Taxonomy" id="3144668"/>
    <lineage>
        <taxon>Bacteria</taxon>
        <taxon>Bacillati</taxon>
        <taxon>Bacillota</taxon>
        <taxon>Bacilli</taxon>
        <taxon>Bacillales</taxon>
        <taxon>Bacillaceae</taxon>
        <taxon>Ornithinibacillus</taxon>
    </lineage>
</organism>
<feature type="transmembrane region" description="Helical" evidence="1">
    <location>
        <begin position="243"/>
        <end position="266"/>
    </location>
</feature>
<reference evidence="2 3" key="1">
    <citation type="submission" date="2024-05" db="EMBL/GenBank/DDBJ databases">
        <authorList>
            <person name="Haq I."/>
            <person name="Ullah Z."/>
            <person name="Ahmad R."/>
            <person name="Li M."/>
            <person name="Tong Y."/>
        </authorList>
    </citation>
    <scope>NUCLEOTIDE SEQUENCE [LARGE SCALE GENOMIC DNA]</scope>
    <source>
        <strain evidence="2 3">16A2E</strain>
    </source>
</reference>
<proteinExistence type="predicted"/>
<evidence type="ECO:0000256" key="1">
    <source>
        <dbReference type="SAM" id="Phobius"/>
    </source>
</evidence>
<dbReference type="Proteomes" id="UP001444625">
    <property type="component" value="Unassembled WGS sequence"/>
</dbReference>
<accession>A0ABU9XGV6</accession>
<feature type="transmembrane region" description="Helical" evidence="1">
    <location>
        <begin position="151"/>
        <end position="169"/>
    </location>
</feature>
<feature type="transmembrane region" description="Helical" evidence="1">
    <location>
        <begin position="119"/>
        <end position="139"/>
    </location>
</feature>
<evidence type="ECO:0000313" key="2">
    <source>
        <dbReference type="EMBL" id="MEN2767505.1"/>
    </source>
</evidence>
<dbReference type="EMBL" id="JBDIML010000003">
    <property type="protein sequence ID" value="MEN2767505.1"/>
    <property type="molecule type" value="Genomic_DNA"/>
</dbReference>
<comment type="caution">
    <text evidence="2">The sequence shown here is derived from an EMBL/GenBank/DDBJ whole genome shotgun (WGS) entry which is preliminary data.</text>
</comment>
<protein>
    <submittedName>
        <fullName evidence="2">PqqD family protein</fullName>
    </submittedName>
</protein>
<keyword evidence="3" id="KW-1185">Reference proteome</keyword>
<keyword evidence="1" id="KW-1133">Transmembrane helix</keyword>